<organism evidence="2 3">
    <name type="scientific">Acinetobacter venetianus</name>
    <dbReference type="NCBI Taxonomy" id="52133"/>
    <lineage>
        <taxon>Bacteria</taxon>
        <taxon>Pseudomonadati</taxon>
        <taxon>Pseudomonadota</taxon>
        <taxon>Gammaproteobacteria</taxon>
        <taxon>Moraxellales</taxon>
        <taxon>Moraxellaceae</taxon>
        <taxon>Acinetobacter</taxon>
    </lineage>
</organism>
<dbReference type="AlphaFoldDB" id="A0A137YA64"/>
<evidence type="ECO:0008006" key="4">
    <source>
        <dbReference type="Google" id="ProtNLM"/>
    </source>
</evidence>
<name>A0A137YA64_9GAMM</name>
<evidence type="ECO:0000313" key="2">
    <source>
        <dbReference type="EMBL" id="KXZ67639.1"/>
    </source>
</evidence>
<comment type="caution">
    <text evidence="2">The sequence shown here is derived from an EMBL/GenBank/DDBJ whole genome shotgun (WGS) entry which is preliminary data.</text>
</comment>
<accession>A0A150HN11</accession>
<dbReference type="PROSITE" id="PS51257">
    <property type="entry name" value="PROKAR_LIPOPROTEIN"/>
    <property type="match status" value="1"/>
</dbReference>
<sequence length="170" mass="18221">MKKLAVICGIAALSLSGCASIMSGRTQTMTFESTPELSNITILNKAGKKVHVGQAPVTVSLKRSSGFFVPEKYTVIFEKEGYETKTVNVSAHVNGWYVGNIVFGGLLGLLIIDPATGAMYSLSTKDTNVVLNDLKKENLQANTQSLTIVSTTELPKDVLEKAKPIQLASE</sequence>
<dbReference type="RefSeq" id="WP_004878275.1">
    <property type="nucleotide sequence ID" value="NZ_BCLZ01000033.1"/>
</dbReference>
<proteinExistence type="predicted"/>
<feature type="signal peptide" evidence="1">
    <location>
        <begin position="1"/>
        <end position="19"/>
    </location>
</feature>
<feature type="chain" id="PRO_5043134249" description="PEGA domain-containing protein" evidence="1">
    <location>
        <begin position="20"/>
        <end position="170"/>
    </location>
</feature>
<evidence type="ECO:0000313" key="3">
    <source>
        <dbReference type="Proteomes" id="UP000075680"/>
    </source>
</evidence>
<gene>
    <name evidence="2" type="ORF">AVENLUH5627_02077</name>
</gene>
<evidence type="ECO:0000256" key="1">
    <source>
        <dbReference type="SAM" id="SignalP"/>
    </source>
</evidence>
<keyword evidence="1" id="KW-0732">Signal</keyword>
<dbReference type="GeneID" id="58194012"/>
<reference evidence="2 3" key="1">
    <citation type="journal article" date="2016" name="Sci. Rep.">
        <title>Genomic and phenotypic characterization of the species Acinetobacter venetianus.</title>
        <authorList>
            <person name="Fondi M."/>
            <person name="Maida I."/>
            <person name="Perrin E."/>
            <person name="Orlandini V."/>
            <person name="La Torre L."/>
            <person name="Bosi E."/>
            <person name="Negroni A."/>
            <person name="Zanaroli G."/>
            <person name="Fava F."/>
            <person name="Decorosi F."/>
            <person name="Giovannetti L."/>
            <person name="Viti C."/>
            <person name="Vaneechoutte M."/>
            <person name="Dijkshoorn L."/>
            <person name="Fani R."/>
        </authorList>
    </citation>
    <scope>NUCLEOTIDE SEQUENCE [LARGE SCALE GENOMIC DNA]</scope>
    <source>
        <strain evidence="2 3">LUH5627</strain>
    </source>
</reference>
<protein>
    <recommendedName>
        <fullName evidence="4">PEGA domain-containing protein</fullName>
    </recommendedName>
</protein>
<accession>A0A137YA64</accession>
<dbReference type="PATRIC" id="fig|52133.18.peg.2150"/>
<dbReference type="Proteomes" id="UP000075680">
    <property type="component" value="Unassembled WGS sequence"/>
</dbReference>
<dbReference type="EMBL" id="JRUE01000182">
    <property type="protein sequence ID" value="KXZ67639.1"/>
    <property type="molecule type" value="Genomic_DNA"/>
</dbReference>